<gene>
    <name evidence="2" type="ORF">AGERDE_LOCUS6386</name>
</gene>
<reference evidence="2" key="1">
    <citation type="submission" date="2021-06" db="EMBL/GenBank/DDBJ databases">
        <authorList>
            <person name="Kallberg Y."/>
            <person name="Tangrot J."/>
            <person name="Rosling A."/>
        </authorList>
    </citation>
    <scope>NUCLEOTIDE SEQUENCE</scope>
    <source>
        <strain evidence="2">MT106</strain>
    </source>
</reference>
<feature type="compositionally biased region" description="Low complexity" evidence="1">
    <location>
        <begin position="1008"/>
        <end position="1018"/>
    </location>
</feature>
<evidence type="ECO:0000313" key="3">
    <source>
        <dbReference type="Proteomes" id="UP000789831"/>
    </source>
</evidence>
<feature type="region of interest" description="Disordered" evidence="1">
    <location>
        <begin position="148"/>
        <end position="202"/>
    </location>
</feature>
<organism evidence="2 3">
    <name type="scientific">Ambispora gerdemannii</name>
    <dbReference type="NCBI Taxonomy" id="144530"/>
    <lineage>
        <taxon>Eukaryota</taxon>
        <taxon>Fungi</taxon>
        <taxon>Fungi incertae sedis</taxon>
        <taxon>Mucoromycota</taxon>
        <taxon>Glomeromycotina</taxon>
        <taxon>Glomeromycetes</taxon>
        <taxon>Archaeosporales</taxon>
        <taxon>Ambisporaceae</taxon>
        <taxon>Ambispora</taxon>
    </lineage>
</organism>
<protein>
    <submittedName>
        <fullName evidence="2">12456_t:CDS:1</fullName>
    </submittedName>
</protein>
<feature type="compositionally biased region" description="Basic and acidic residues" evidence="1">
    <location>
        <begin position="506"/>
        <end position="521"/>
    </location>
</feature>
<feature type="compositionally biased region" description="Low complexity" evidence="1">
    <location>
        <begin position="447"/>
        <end position="469"/>
    </location>
</feature>
<evidence type="ECO:0000256" key="1">
    <source>
        <dbReference type="SAM" id="MobiDB-lite"/>
    </source>
</evidence>
<feature type="compositionally biased region" description="Low complexity" evidence="1">
    <location>
        <begin position="1092"/>
        <end position="1105"/>
    </location>
</feature>
<dbReference type="OrthoDB" id="2110229at2759"/>
<feature type="region of interest" description="Disordered" evidence="1">
    <location>
        <begin position="1360"/>
        <end position="1407"/>
    </location>
</feature>
<feature type="compositionally biased region" description="Low complexity" evidence="1">
    <location>
        <begin position="417"/>
        <end position="429"/>
    </location>
</feature>
<feature type="compositionally biased region" description="Acidic residues" evidence="1">
    <location>
        <begin position="1180"/>
        <end position="1192"/>
    </location>
</feature>
<feature type="compositionally biased region" description="Low complexity" evidence="1">
    <location>
        <begin position="560"/>
        <end position="575"/>
    </location>
</feature>
<feature type="compositionally biased region" description="Low complexity" evidence="1">
    <location>
        <begin position="148"/>
        <end position="179"/>
    </location>
</feature>
<sequence>MSNLSTTSTSSLCTKAKPLRCIVYLEPSKNSKFYQSIDEFFAQTYKLFGANEAHQYHPHISMTGFFSLYDDEEEQEEEETMTRCSDIDNNSTSSDNKDDEENTSSDSASRLNIIVEEIDNFLAKNKDEFTPPHVEGILLVPPELPSVSYPPSAASSAPSTPLSSSPIGSCSSPISPKSPIRQEQYKLHRRSSSYSSSSSKSSQSRDTLQSLLIPIKACQKLHEFASHLTNFSRNDPRLVPSISSLSSVIRRKSINHISLAYCGDRFANLDGVKERLTGEVMQTMLRMAREGIVFDEVREDAQQKAGWDVVVYEHVKACSILEDRHVWREIKRWSIVDGFKIKTNHQFKLPASSRQATTLTFVQFSVRGSNNRTDKQKQIEVSLYELRESSTSVTETTAITMGQAQDRMVDDEQLYSTTTSTTTTTTSTSGSPELGPVMPTMTSMTNSLLSDRSSLSSFSSTVPVSSLSSMKKKSMSVVNGGLHPHDNDEDVEELSSSSSSSSKGNNAREKQQQQQQKEKKLTMIPSAVVDGKSQNNQGLGNLMMKPKHIAVVSESGNGKSGDSSSEISSYSSINSSNTILTTPTNPGTATVKTTVLLDDSKPYTIPPAIAENVMREMLANKPDPVVLEQLRPVVQKSSSSSALLDKGNGGSIDSLLLGSKSSKLLKNSTLLTIKKNINNHSNINNTNNINNGESSEEIGKKIIVSNNGGGKSHFPSKFSFPNIADKNFFVPNFTTTNATNSNSSSTINTPNNPNPSIITVKTNPTGASTTGTTASVVSSASSLSSSSSQKVPFAFRYNSESSSSSTPSSKNPQTPTIPKIISNNTDPQPSLAQPTPVQQRLRSGPNPFNPPPILGDKFVPDFTAAATNSNNISTATNTTNTGDAATQFPNPGVVFPKFSGSFNFDVINSSSKKNSDLQSLSSFTTNNNAKQQQPTVVVATKVVNSSLSNTGTGSRSKTLIANNGGGVSSNISSNNSLKQSTTTINTTSSASIGKSAATNLNNTAMTISGNPSSSSSNPQPTPVKKLHIKFGDYNLSASAHLQKQQQEDQEVAKRLVALREMSSDVESESTSNSSTPKAFQNINGGGSGSAAGGPTSSNNSGGAATSSNLNNNFAFYRPIRPLPARAKARQSKTANASSSSNIASTSATGSSTLLSSSSGLPIIPPSPLFSFTTPPHSDGGDDDFDVDEDDGNNESSHTDWLDNANNKKKRKALQTVGGNSIVSGGGGGVIKSSASKERVSPLRRVTNRSSSQRISNLSKLVAHNNALSLEGSSDNKKHSAGSSSTGNSKNELSNVRPPEKRNFDFSFTAAAAASVNAASAKRLAAVSPLQPMNTKNDPFAASMFLNNSNNNSLSASINNNSNIPTTNLKKKASTKRAAPSSALFKPDGGLNRIGQHQQHDDTSSTGSFEVQQMNNANSHQPSMGSRRKVRFQEKNGDWICIFCEYRLYYGDGGRRSKSGADRAFAS</sequence>
<feature type="compositionally biased region" description="Low complexity" evidence="1">
    <location>
        <begin position="799"/>
        <end position="809"/>
    </location>
</feature>
<feature type="region of interest" description="Disordered" evidence="1">
    <location>
        <begin position="553"/>
        <end position="575"/>
    </location>
</feature>
<feature type="compositionally biased region" description="Low complexity" evidence="1">
    <location>
        <begin position="192"/>
        <end position="202"/>
    </location>
</feature>
<feature type="region of interest" description="Disordered" evidence="1">
    <location>
        <begin position="737"/>
        <end position="772"/>
    </location>
</feature>
<feature type="region of interest" description="Disordered" evidence="1">
    <location>
        <begin position="1002"/>
        <end position="1024"/>
    </location>
</feature>
<comment type="caution">
    <text evidence="2">The sequence shown here is derived from an EMBL/GenBank/DDBJ whole genome shotgun (WGS) entry which is preliminary data.</text>
</comment>
<dbReference type="EMBL" id="CAJVPL010000986">
    <property type="protein sequence ID" value="CAG8545209.1"/>
    <property type="molecule type" value="Genomic_DNA"/>
</dbReference>
<keyword evidence="3" id="KW-1185">Reference proteome</keyword>
<feature type="region of interest" description="Disordered" evidence="1">
    <location>
        <begin position="71"/>
        <end position="110"/>
    </location>
</feature>
<name>A0A9N9AYZ3_9GLOM</name>
<feature type="region of interest" description="Disordered" evidence="1">
    <location>
        <begin position="1269"/>
        <end position="1299"/>
    </location>
</feature>
<proteinExistence type="predicted"/>
<feature type="compositionally biased region" description="Polar residues" evidence="1">
    <location>
        <begin position="810"/>
        <end position="841"/>
    </location>
</feature>
<dbReference type="Proteomes" id="UP000789831">
    <property type="component" value="Unassembled WGS sequence"/>
</dbReference>
<evidence type="ECO:0000313" key="2">
    <source>
        <dbReference type="EMBL" id="CAG8545209.1"/>
    </source>
</evidence>
<feature type="compositionally biased region" description="Low complexity" evidence="1">
    <location>
        <begin position="1133"/>
        <end position="1161"/>
    </location>
</feature>
<feature type="compositionally biased region" description="Polar residues" evidence="1">
    <location>
        <begin position="1280"/>
        <end position="1293"/>
    </location>
</feature>
<feature type="region of interest" description="Disordered" evidence="1">
    <location>
        <begin position="1125"/>
        <end position="1254"/>
    </location>
</feature>
<accession>A0A9N9AYZ3</accession>
<feature type="region of interest" description="Disordered" evidence="1">
    <location>
        <begin position="798"/>
        <end position="859"/>
    </location>
</feature>
<feature type="region of interest" description="Disordered" evidence="1">
    <location>
        <begin position="417"/>
        <end position="540"/>
    </location>
</feature>
<feature type="region of interest" description="Disordered" evidence="1">
    <location>
        <begin position="1062"/>
        <end position="1105"/>
    </location>
</feature>